<dbReference type="GO" id="GO:0020037">
    <property type="term" value="F:heme binding"/>
    <property type="evidence" value="ECO:0007669"/>
    <property type="project" value="InterPro"/>
</dbReference>
<dbReference type="InterPro" id="IPR017972">
    <property type="entry name" value="Cyt_P450_CS"/>
</dbReference>
<proteinExistence type="inferred from homology"/>
<dbReference type="EMBL" id="CAICTM010000123">
    <property type="protein sequence ID" value="CAB9502005.1"/>
    <property type="molecule type" value="Genomic_DNA"/>
</dbReference>
<feature type="compositionally biased region" description="Basic and acidic residues" evidence="9">
    <location>
        <begin position="448"/>
        <end position="472"/>
    </location>
</feature>
<dbReference type="Proteomes" id="UP001153069">
    <property type="component" value="Unassembled WGS sequence"/>
</dbReference>
<keyword evidence="12" id="KW-1185">Reference proteome</keyword>
<evidence type="ECO:0000256" key="4">
    <source>
        <dbReference type="ARBA" id="ARBA00023002"/>
    </source>
</evidence>
<gene>
    <name evidence="11" type="ORF">SEMRO_124_G059980.1</name>
</gene>
<dbReference type="GO" id="GO:0004497">
    <property type="term" value="F:monooxygenase activity"/>
    <property type="evidence" value="ECO:0007669"/>
    <property type="project" value="UniProtKB-KW"/>
</dbReference>
<keyword evidence="10" id="KW-0472">Membrane</keyword>
<accession>A0A9N8DHK1</accession>
<keyword evidence="10" id="KW-0812">Transmembrane</keyword>
<dbReference type="AlphaFoldDB" id="A0A9N8DHK1"/>
<dbReference type="Pfam" id="PF00067">
    <property type="entry name" value="p450"/>
    <property type="match status" value="1"/>
</dbReference>
<dbReference type="Gene3D" id="1.10.630.10">
    <property type="entry name" value="Cytochrome P450"/>
    <property type="match status" value="1"/>
</dbReference>
<keyword evidence="2 7" id="KW-0349">Heme</keyword>
<dbReference type="PANTHER" id="PTHR24291:SF50">
    <property type="entry name" value="BIFUNCTIONAL ALBAFLAVENONE MONOOXYGENASE_TERPENE SYNTHASE"/>
    <property type="match status" value="1"/>
</dbReference>
<dbReference type="OrthoDB" id="47084at2759"/>
<dbReference type="PRINTS" id="PR00385">
    <property type="entry name" value="P450"/>
</dbReference>
<dbReference type="SUPFAM" id="SSF48264">
    <property type="entry name" value="Cytochrome P450"/>
    <property type="match status" value="1"/>
</dbReference>
<dbReference type="InterPro" id="IPR036396">
    <property type="entry name" value="Cyt_P450_sf"/>
</dbReference>
<evidence type="ECO:0000256" key="1">
    <source>
        <dbReference type="ARBA" id="ARBA00010617"/>
    </source>
</evidence>
<evidence type="ECO:0000256" key="8">
    <source>
        <dbReference type="RuleBase" id="RU000461"/>
    </source>
</evidence>
<dbReference type="PRINTS" id="PR00463">
    <property type="entry name" value="EP450I"/>
</dbReference>
<keyword evidence="4 8" id="KW-0560">Oxidoreductase</keyword>
<protein>
    <submittedName>
        <fullName evidence="11">Leukotriene-B(4) omega-hydroxylase 2</fullName>
    </submittedName>
</protein>
<keyword evidence="6 8" id="KW-0503">Monooxygenase</keyword>
<feature type="transmembrane region" description="Helical" evidence="10">
    <location>
        <begin position="16"/>
        <end position="35"/>
    </location>
</feature>
<comment type="caution">
    <text evidence="11">The sequence shown here is derived from an EMBL/GenBank/DDBJ whole genome shotgun (WGS) entry which is preliminary data.</text>
</comment>
<dbReference type="InterPro" id="IPR001128">
    <property type="entry name" value="Cyt_P450"/>
</dbReference>
<comment type="similarity">
    <text evidence="1 8">Belongs to the cytochrome P450 family.</text>
</comment>
<evidence type="ECO:0000313" key="11">
    <source>
        <dbReference type="EMBL" id="CAB9502005.1"/>
    </source>
</evidence>
<dbReference type="GO" id="GO:0005506">
    <property type="term" value="F:iron ion binding"/>
    <property type="evidence" value="ECO:0007669"/>
    <property type="project" value="InterPro"/>
</dbReference>
<name>A0A9N8DHK1_9STRA</name>
<feature type="binding site" description="axial binding residue" evidence="7">
    <location>
        <position position="497"/>
    </location>
    <ligand>
        <name>heme</name>
        <dbReference type="ChEBI" id="CHEBI:30413"/>
    </ligand>
    <ligandPart>
        <name>Fe</name>
        <dbReference type="ChEBI" id="CHEBI:18248"/>
    </ligandPart>
</feature>
<evidence type="ECO:0000256" key="10">
    <source>
        <dbReference type="SAM" id="Phobius"/>
    </source>
</evidence>
<evidence type="ECO:0000256" key="5">
    <source>
        <dbReference type="ARBA" id="ARBA00023004"/>
    </source>
</evidence>
<dbReference type="PANTHER" id="PTHR24291">
    <property type="entry name" value="CYTOCHROME P450 FAMILY 4"/>
    <property type="match status" value="1"/>
</dbReference>
<evidence type="ECO:0000313" key="12">
    <source>
        <dbReference type="Proteomes" id="UP001153069"/>
    </source>
</evidence>
<keyword evidence="10" id="KW-1133">Transmembrane helix</keyword>
<feature type="region of interest" description="Disordered" evidence="9">
    <location>
        <begin position="448"/>
        <end position="480"/>
    </location>
</feature>
<keyword evidence="3 7" id="KW-0479">Metal-binding</keyword>
<keyword evidence="5 7" id="KW-0408">Iron</keyword>
<dbReference type="PROSITE" id="PS00086">
    <property type="entry name" value="CYTOCHROME_P450"/>
    <property type="match status" value="1"/>
</dbReference>
<organism evidence="11 12">
    <name type="scientific">Seminavis robusta</name>
    <dbReference type="NCBI Taxonomy" id="568900"/>
    <lineage>
        <taxon>Eukaryota</taxon>
        <taxon>Sar</taxon>
        <taxon>Stramenopiles</taxon>
        <taxon>Ochrophyta</taxon>
        <taxon>Bacillariophyta</taxon>
        <taxon>Bacillariophyceae</taxon>
        <taxon>Bacillariophycidae</taxon>
        <taxon>Naviculales</taxon>
        <taxon>Naviculaceae</taxon>
        <taxon>Seminavis</taxon>
    </lineage>
</organism>
<dbReference type="InterPro" id="IPR050196">
    <property type="entry name" value="Cytochrome_P450_Monoox"/>
</dbReference>
<reference evidence="11" key="1">
    <citation type="submission" date="2020-06" db="EMBL/GenBank/DDBJ databases">
        <authorList>
            <consortium name="Plant Systems Biology data submission"/>
        </authorList>
    </citation>
    <scope>NUCLEOTIDE SEQUENCE</scope>
    <source>
        <strain evidence="11">D6</strain>
    </source>
</reference>
<dbReference type="InterPro" id="IPR002401">
    <property type="entry name" value="Cyt_P450_E_grp-I"/>
</dbReference>
<sequence length="551" mass="60954">MAQSCSSETSSSSTSSTAVLAGVAAVGTTMTLLWLKHKIDQMAKKAETSPFPGIPTAPQGHWLLGHLPRMELPDGFQGVKHCCHDYADTKTGLCAIWAATEPVISVLSGKDAKAILMASKTKPDIRIVALHFQKFLGAKNLLSMKGKEWKLYRTAVHKSFTPAMMEQSQQTITKVGNTLSDSLLCALQQQSNNSETIQMEIHPLMKMATSDVFFETMVGIDIQACQKLELPVMATSFEFLAAEFQRRIGDPFDMAASLYCIPTSANRQHARTTKTVRSFIMDHLTKAKQQQQQQTSTNNNVLLEIWKAAEKEAAAVGESVNMEAVCDVAMTLFFAGYDTTSSTLAYTIYLLAKHPDIYQTCREEIDAVLGNNTGTITGPEQLPYTQAVIYESLRLHSPVDLIARSLEKDTTLHGHVFEKGTTCFLPLMLIQQHEMNFSQPLEMRPDRWVRPTTRSADDNKSHKSQWEDRPSDDTASSDIAPGNRDALVAFSMGARNCVGRNLAMREAVTLLACLLHKLHFELVSPSYELKPVLKLINQPGDGLPMVVKARQ</sequence>
<evidence type="ECO:0000256" key="7">
    <source>
        <dbReference type="PIRSR" id="PIRSR602401-1"/>
    </source>
</evidence>
<evidence type="ECO:0000256" key="6">
    <source>
        <dbReference type="ARBA" id="ARBA00023033"/>
    </source>
</evidence>
<evidence type="ECO:0000256" key="2">
    <source>
        <dbReference type="ARBA" id="ARBA00022617"/>
    </source>
</evidence>
<evidence type="ECO:0000256" key="9">
    <source>
        <dbReference type="SAM" id="MobiDB-lite"/>
    </source>
</evidence>
<evidence type="ECO:0000256" key="3">
    <source>
        <dbReference type="ARBA" id="ARBA00022723"/>
    </source>
</evidence>
<comment type="cofactor">
    <cofactor evidence="7">
        <name>heme</name>
        <dbReference type="ChEBI" id="CHEBI:30413"/>
    </cofactor>
</comment>
<dbReference type="GO" id="GO:0016705">
    <property type="term" value="F:oxidoreductase activity, acting on paired donors, with incorporation or reduction of molecular oxygen"/>
    <property type="evidence" value="ECO:0007669"/>
    <property type="project" value="InterPro"/>
</dbReference>